<dbReference type="AlphaFoldDB" id="A0A346PP02"/>
<dbReference type="Proteomes" id="UP000258613">
    <property type="component" value="Chromosome"/>
</dbReference>
<proteinExistence type="predicted"/>
<name>A0A346PP02_9EURY</name>
<protein>
    <submittedName>
        <fullName evidence="1">Uncharacterized protein</fullName>
    </submittedName>
</protein>
<dbReference type="EMBL" id="CP027033">
    <property type="protein sequence ID" value="AXR81247.1"/>
    <property type="molecule type" value="Genomic_DNA"/>
</dbReference>
<sequence>MVLPDEREWNPANRIERPAAFIRFVDYPHRHRTCNAMFEPRTGNGIIRSSGVRNSALRGNVSPWSSATRWRVEIGRTRPR</sequence>
<reference evidence="2" key="1">
    <citation type="submission" date="2018-02" db="EMBL/GenBank/DDBJ databases">
        <title>Phenotypic and genomic properties of facultatively anaerobic sulfur-reducing natronoarchaea from hypersaline soda lakes.</title>
        <authorList>
            <person name="Sorokin D.Y."/>
            <person name="Kublanov I.V."/>
            <person name="Roman P."/>
            <person name="Sinninghe Damste J.S."/>
            <person name="Golyshin P.N."/>
            <person name="Rojo D."/>
            <person name="Ciordia S."/>
            <person name="Mena M.D.C."/>
            <person name="Ferrer M."/>
            <person name="Messina E."/>
            <person name="Smedile F."/>
            <person name="La Spada G."/>
            <person name="La Cono V."/>
            <person name="Yakimov M.M."/>
        </authorList>
    </citation>
    <scope>NUCLEOTIDE SEQUENCE [LARGE SCALE GENOMIC DNA]</scope>
    <source>
        <strain evidence="2">AArc-Mg</strain>
    </source>
</reference>
<evidence type="ECO:0000313" key="1">
    <source>
        <dbReference type="EMBL" id="AXR81247.1"/>
    </source>
</evidence>
<accession>A0A346PP02</accession>
<evidence type="ECO:0000313" key="2">
    <source>
        <dbReference type="Proteomes" id="UP000258613"/>
    </source>
</evidence>
<dbReference type="KEGG" id="nag:AArcMg_1231"/>
<keyword evidence="2" id="KW-1185">Reference proteome</keyword>
<organism evidence="1 2">
    <name type="scientific">Natrarchaeobaculum sulfurireducens</name>
    <dbReference type="NCBI Taxonomy" id="2044521"/>
    <lineage>
        <taxon>Archaea</taxon>
        <taxon>Methanobacteriati</taxon>
        <taxon>Methanobacteriota</taxon>
        <taxon>Stenosarchaea group</taxon>
        <taxon>Halobacteria</taxon>
        <taxon>Halobacteriales</taxon>
        <taxon>Natrialbaceae</taxon>
        <taxon>Natrarchaeobaculum</taxon>
    </lineage>
</organism>
<gene>
    <name evidence="1" type="ORF">AArcMg_1231</name>
</gene>